<name>A0A919R9I0_9ACTN</name>
<dbReference type="GO" id="GO:0000155">
    <property type="term" value="F:phosphorelay sensor kinase activity"/>
    <property type="evidence" value="ECO:0007669"/>
    <property type="project" value="InterPro"/>
</dbReference>
<evidence type="ECO:0000256" key="3">
    <source>
        <dbReference type="ARBA" id="ARBA00022553"/>
    </source>
</evidence>
<evidence type="ECO:0000256" key="7">
    <source>
        <dbReference type="ARBA" id="ARBA00022840"/>
    </source>
</evidence>
<evidence type="ECO:0000313" key="12">
    <source>
        <dbReference type="EMBL" id="GII80911.1"/>
    </source>
</evidence>
<feature type="transmembrane region" description="Helical" evidence="10">
    <location>
        <begin position="93"/>
        <end position="109"/>
    </location>
</feature>
<dbReference type="GO" id="GO:0046983">
    <property type="term" value="F:protein dimerization activity"/>
    <property type="evidence" value="ECO:0007669"/>
    <property type="project" value="InterPro"/>
</dbReference>
<protein>
    <recommendedName>
        <fullName evidence="2">histidine kinase</fullName>
        <ecNumber evidence="2">2.7.13.3</ecNumber>
    </recommendedName>
</protein>
<evidence type="ECO:0000256" key="9">
    <source>
        <dbReference type="SAM" id="MobiDB-lite"/>
    </source>
</evidence>
<evidence type="ECO:0000256" key="1">
    <source>
        <dbReference type="ARBA" id="ARBA00000085"/>
    </source>
</evidence>
<dbReference type="GO" id="GO:0005524">
    <property type="term" value="F:ATP binding"/>
    <property type="evidence" value="ECO:0007669"/>
    <property type="project" value="UniProtKB-KW"/>
</dbReference>
<dbReference type="AlphaFoldDB" id="A0A919R9I0"/>
<keyword evidence="10" id="KW-0812">Transmembrane</keyword>
<evidence type="ECO:0000256" key="10">
    <source>
        <dbReference type="SAM" id="Phobius"/>
    </source>
</evidence>
<evidence type="ECO:0000256" key="2">
    <source>
        <dbReference type="ARBA" id="ARBA00012438"/>
    </source>
</evidence>
<dbReference type="InterPro" id="IPR036890">
    <property type="entry name" value="HATPase_C_sf"/>
</dbReference>
<gene>
    <name evidence="12" type="ORF">Sru01_58930</name>
</gene>
<keyword evidence="13" id="KW-1185">Reference proteome</keyword>
<dbReference type="InterPro" id="IPR050482">
    <property type="entry name" value="Sensor_HK_TwoCompSys"/>
</dbReference>
<keyword evidence="3" id="KW-0597">Phosphoprotein</keyword>
<dbReference type="SUPFAM" id="SSF55874">
    <property type="entry name" value="ATPase domain of HSP90 chaperone/DNA topoisomerase II/histidine kinase"/>
    <property type="match status" value="1"/>
</dbReference>
<keyword evidence="10" id="KW-0472">Membrane</keyword>
<dbReference type="Proteomes" id="UP000655287">
    <property type="component" value="Unassembled WGS sequence"/>
</dbReference>
<feature type="transmembrane region" description="Helical" evidence="10">
    <location>
        <begin position="21"/>
        <end position="38"/>
    </location>
</feature>
<reference evidence="12" key="1">
    <citation type="submission" date="2021-01" db="EMBL/GenBank/DDBJ databases">
        <title>Whole genome shotgun sequence of Sphaerisporangium rufum NBRC 109079.</title>
        <authorList>
            <person name="Komaki H."/>
            <person name="Tamura T."/>
        </authorList>
    </citation>
    <scope>NUCLEOTIDE SEQUENCE</scope>
    <source>
        <strain evidence="12">NBRC 109079</strain>
    </source>
</reference>
<evidence type="ECO:0000256" key="4">
    <source>
        <dbReference type="ARBA" id="ARBA00022679"/>
    </source>
</evidence>
<proteinExistence type="predicted"/>
<keyword evidence="6" id="KW-0418">Kinase</keyword>
<evidence type="ECO:0000259" key="11">
    <source>
        <dbReference type="Pfam" id="PF07730"/>
    </source>
</evidence>
<evidence type="ECO:0000256" key="8">
    <source>
        <dbReference type="ARBA" id="ARBA00023012"/>
    </source>
</evidence>
<feature type="domain" description="Signal transduction histidine kinase subgroup 3 dimerisation and phosphoacceptor" evidence="11">
    <location>
        <begin position="188"/>
        <end position="253"/>
    </location>
</feature>
<feature type="transmembrane region" description="Helical" evidence="10">
    <location>
        <begin position="116"/>
        <end position="134"/>
    </location>
</feature>
<dbReference type="PANTHER" id="PTHR24421:SF10">
    <property type="entry name" value="NITRATE_NITRITE SENSOR PROTEIN NARQ"/>
    <property type="match status" value="1"/>
</dbReference>
<dbReference type="CDD" id="cd16917">
    <property type="entry name" value="HATPase_UhpB-NarQ-NarX-like"/>
    <property type="match status" value="1"/>
</dbReference>
<dbReference type="GO" id="GO:0016020">
    <property type="term" value="C:membrane"/>
    <property type="evidence" value="ECO:0007669"/>
    <property type="project" value="InterPro"/>
</dbReference>
<sequence length="471" mass="48395">MQNAVPSGTLPAVPKHPIMDVAAACILATCGVISIIPWRDDVPANTLLFSTAGVLLATLPVAIRRHAPWPALGLAIPGYVLITPAILSDHSPLTLLAVAISGVLIYYTVLSTIPRVPALLVTGLGAVAVVLLAIRLHAGMPGFIATAGLLAAALAAEQPRRRAEVAKIRLAGDERVLAAQRRQAAMAERARIAREMHDVVAHSIAMIAVQAEAAPYTVPDLDGAARAEFADIATVARRTLAELRSMLGVLRADVPAGPETAPQPGLDRLDDLIAEHGGPVDLDIVGDPVPLPQAVEVSAYRIVQECLANARAHAPGSRVSVELAYRPKLLAIRVANDAGTAEDGPADRATAAASAGLDPRHAGSRPADAAAGPVSGPQDAGPPSDPGPPAHRPRSADDSGEDFGDDRRDFGDAGRSPEADSSSDLGAADRPREAAGYGLVGMRERAAALGGWFSAGPSATGFLVTAGLPIP</sequence>
<dbReference type="InterPro" id="IPR011712">
    <property type="entry name" value="Sig_transdc_His_kin_sub3_dim/P"/>
</dbReference>
<organism evidence="12 13">
    <name type="scientific">Sphaerisporangium rufum</name>
    <dbReference type="NCBI Taxonomy" id="1381558"/>
    <lineage>
        <taxon>Bacteria</taxon>
        <taxon>Bacillati</taxon>
        <taxon>Actinomycetota</taxon>
        <taxon>Actinomycetes</taxon>
        <taxon>Streptosporangiales</taxon>
        <taxon>Streptosporangiaceae</taxon>
        <taxon>Sphaerisporangium</taxon>
    </lineage>
</organism>
<feature type="transmembrane region" description="Helical" evidence="10">
    <location>
        <begin position="44"/>
        <end position="62"/>
    </location>
</feature>
<dbReference type="Gene3D" id="1.20.5.1930">
    <property type="match status" value="1"/>
</dbReference>
<dbReference type="Gene3D" id="3.30.565.10">
    <property type="entry name" value="Histidine kinase-like ATPase, C-terminal domain"/>
    <property type="match status" value="2"/>
</dbReference>
<evidence type="ECO:0000313" key="13">
    <source>
        <dbReference type="Proteomes" id="UP000655287"/>
    </source>
</evidence>
<dbReference type="Pfam" id="PF07730">
    <property type="entry name" value="HisKA_3"/>
    <property type="match status" value="1"/>
</dbReference>
<evidence type="ECO:0000256" key="5">
    <source>
        <dbReference type="ARBA" id="ARBA00022741"/>
    </source>
</evidence>
<keyword evidence="5" id="KW-0547">Nucleotide-binding</keyword>
<keyword evidence="7" id="KW-0067">ATP-binding</keyword>
<comment type="catalytic activity">
    <reaction evidence="1">
        <text>ATP + protein L-histidine = ADP + protein N-phospho-L-histidine.</text>
        <dbReference type="EC" id="2.7.13.3"/>
    </reaction>
</comment>
<dbReference type="RefSeq" id="WP_203992350.1">
    <property type="nucleotide sequence ID" value="NZ_BOOU01000083.1"/>
</dbReference>
<comment type="caution">
    <text evidence="12">The sequence shown here is derived from an EMBL/GenBank/DDBJ whole genome shotgun (WGS) entry which is preliminary data.</text>
</comment>
<keyword evidence="4" id="KW-0808">Transferase</keyword>
<accession>A0A919R9I0</accession>
<keyword evidence="10" id="KW-1133">Transmembrane helix</keyword>
<feature type="transmembrane region" description="Helical" evidence="10">
    <location>
        <begin position="69"/>
        <end position="87"/>
    </location>
</feature>
<evidence type="ECO:0000256" key="6">
    <source>
        <dbReference type="ARBA" id="ARBA00022777"/>
    </source>
</evidence>
<feature type="region of interest" description="Disordered" evidence="9">
    <location>
        <begin position="339"/>
        <end position="431"/>
    </location>
</feature>
<keyword evidence="8" id="KW-0902">Two-component regulatory system</keyword>
<dbReference type="PANTHER" id="PTHR24421">
    <property type="entry name" value="NITRATE/NITRITE SENSOR PROTEIN NARX-RELATED"/>
    <property type="match status" value="1"/>
</dbReference>
<dbReference type="EC" id="2.7.13.3" evidence="2"/>
<feature type="compositionally biased region" description="Basic and acidic residues" evidence="9">
    <location>
        <begin position="405"/>
        <end position="418"/>
    </location>
</feature>
<dbReference type="EMBL" id="BOOU01000083">
    <property type="protein sequence ID" value="GII80911.1"/>
    <property type="molecule type" value="Genomic_DNA"/>
</dbReference>